<dbReference type="Proteomes" id="UP000015527">
    <property type="component" value="Unassembled WGS sequence"/>
</dbReference>
<dbReference type="PATRIC" id="fig|1096930.3.peg.1441"/>
<evidence type="ECO:0000313" key="2">
    <source>
        <dbReference type="Proteomes" id="UP000015527"/>
    </source>
</evidence>
<evidence type="ECO:0000313" key="1">
    <source>
        <dbReference type="EMBL" id="EQB17639.1"/>
    </source>
</evidence>
<organism evidence="1 2">
    <name type="scientific">Novosphingobium lindaniclasticum LE124</name>
    <dbReference type="NCBI Taxonomy" id="1096930"/>
    <lineage>
        <taxon>Bacteria</taxon>
        <taxon>Pseudomonadati</taxon>
        <taxon>Pseudomonadota</taxon>
        <taxon>Alphaproteobacteria</taxon>
        <taxon>Sphingomonadales</taxon>
        <taxon>Sphingomonadaceae</taxon>
        <taxon>Novosphingobium</taxon>
    </lineage>
</organism>
<accession>T0J6N5</accession>
<protein>
    <submittedName>
        <fullName evidence="1">Uncharacterized protein</fullName>
    </submittedName>
</protein>
<sequence length="43" mass="4087">MAFWSAVIEADVLGFACAPLGPVDVDGGMAGSSGTGGASLPTC</sequence>
<comment type="caution">
    <text evidence="1">The sequence shown here is derived from an EMBL/GenBank/DDBJ whole genome shotgun (WGS) entry which is preliminary data.</text>
</comment>
<reference evidence="1 2" key="1">
    <citation type="journal article" date="2013" name="Genome Announc.">
        <title>Genome Sequence of Novosphingobium lindaniclasticum LE124T, Isolated from a Hexachlorocyclohexane Dumpsite.</title>
        <authorList>
            <person name="Saxena A."/>
            <person name="Nayyar N."/>
            <person name="Sangwan N."/>
            <person name="Kumari R."/>
            <person name="Khurana J.P."/>
            <person name="Lal R."/>
        </authorList>
    </citation>
    <scope>NUCLEOTIDE SEQUENCE [LARGE SCALE GENOMIC DNA]</scope>
    <source>
        <strain evidence="1 2">LE124</strain>
    </source>
</reference>
<proteinExistence type="predicted"/>
<dbReference type="AlphaFoldDB" id="T0J6N5"/>
<dbReference type="EMBL" id="ATHL01000054">
    <property type="protein sequence ID" value="EQB17639.1"/>
    <property type="molecule type" value="Genomic_DNA"/>
</dbReference>
<keyword evidence="2" id="KW-1185">Reference proteome</keyword>
<gene>
    <name evidence="1" type="ORF">L284_07320</name>
</gene>
<name>T0J6N5_9SPHN</name>